<dbReference type="Pfam" id="PF19040">
    <property type="entry name" value="SGNH"/>
    <property type="match status" value="1"/>
</dbReference>
<name>A0ABW0MPM2_9BURK</name>
<dbReference type="Proteomes" id="UP001596101">
    <property type="component" value="Unassembled WGS sequence"/>
</dbReference>
<keyword evidence="1" id="KW-0472">Membrane</keyword>
<feature type="transmembrane region" description="Helical" evidence="1">
    <location>
        <begin position="23"/>
        <end position="40"/>
    </location>
</feature>
<evidence type="ECO:0000259" key="2">
    <source>
        <dbReference type="Pfam" id="PF01757"/>
    </source>
</evidence>
<feature type="transmembrane region" description="Helical" evidence="1">
    <location>
        <begin position="156"/>
        <end position="173"/>
    </location>
</feature>
<evidence type="ECO:0000256" key="1">
    <source>
        <dbReference type="SAM" id="Phobius"/>
    </source>
</evidence>
<sequence length="676" mass="73838">MSIIAEVSVKNASLQPEFRRDINGLRAWAVVAVILYHFGVSGFGGGFIGVDIFFAISGFLMTGIVVRKLERGSFSIIDFYLARARRIVPALAVLCASLAALGWFVLLPPDYKKLAFDSISSLAFLSNIAYWQEAGYFDVASHEKWLLHTWSLSVEWQFYLLLPVALALVWRCKPGRGVQAWVLASGAVLSLALCIVLTGSHPSAAFFLLPTRAWEMLCGGLVWMLSARMVLSSMTRRYLEWGGFLLILAANALFDKASAWPGSAAIVPVAGTMMVLLANRVSPFTSTRVAQWLGDRSYSLYLWHWPVYVALVYVELRFEPWAICAGLLATLVFAHLSYVLVEQHTRVFLGGRSLGAALAGVACVVAVAAVPALLVWKYAGIDGRFPARIDLVAAESKNHNPRRTECLAQSGAASPSCTYGAGKQRVIVLGDSHAAALVTGVVEAMADGQVEVTEWTYTGCPFVNGVKKTPADLAIQAKGYQCSGFVEWVNAQLSAIPASVPVIVANRYAAMAYGLNENHEEAAAPRIYFTKIHAQPTPEFIAEYASAITSTACALAKERPVFLVRPIPEMGTNVPRAMARRMSFGVQEDISISMAAYRARNDWIWKAQNEAQAQCGARILDVTSYLCRGNRCFGSRLGVPFYYDDDHLGGHGNTLLVPMYKQVLHSMQAEPVAVRQ</sequence>
<comment type="caution">
    <text evidence="4">The sequence shown here is derived from an EMBL/GenBank/DDBJ whole genome shotgun (WGS) entry which is preliminary data.</text>
</comment>
<dbReference type="RefSeq" id="WP_379758920.1">
    <property type="nucleotide sequence ID" value="NZ_JBHSMR010000013.1"/>
</dbReference>
<feature type="transmembrane region" description="Helical" evidence="1">
    <location>
        <begin position="353"/>
        <end position="376"/>
    </location>
</feature>
<keyword evidence="1" id="KW-0812">Transmembrane</keyword>
<evidence type="ECO:0000259" key="3">
    <source>
        <dbReference type="Pfam" id="PF19040"/>
    </source>
</evidence>
<dbReference type="EMBL" id="JBHSMR010000013">
    <property type="protein sequence ID" value="MFC5480139.1"/>
    <property type="molecule type" value="Genomic_DNA"/>
</dbReference>
<feature type="transmembrane region" description="Helical" evidence="1">
    <location>
        <begin position="320"/>
        <end position="341"/>
    </location>
</feature>
<dbReference type="EC" id="2.3.1.-" evidence="4"/>
<gene>
    <name evidence="4" type="ORF">ACFPQ5_18230</name>
</gene>
<feature type="transmembrane region" description="Helical" evidence="1">
    <location>
        <begin position="180"/>
        <end position="198"/>
    </location>
</feature>
<feature type="domain" description="Acyltransferase 3" evidence="2">
    <location>
        <begin position="21"/>
        <end position="335"/>
    </location>
</feature>
<accession>A0ABW0MPM2</accession>
<keyword evidence="1" id="KW-1133">Transmembrane helix</keyword>
<dbReference type="InterPro" id="IPR050879">
    <property type="entry name" value="Acyltransferase_3"/>
</dbReference>
<proteinExistence type="predicted"/>
<dbReference type="InterPro" id="IPR043968">
    <property type="entry name" value="SGNH"/>
</dbReference>
<feature type="transmembrane region" description="Helical" evidence="1">
    <location>
        <begin position="260"/>
        <end position="278"/>
    </location>
</feature>
<feature type="domain" description="SGNH" evidence="3">
    <location>
        <begin position="406"/>
        <end position="662"/>
    </location>
</feature>
<feature type="transmembrane region" description="Helical" evidence="1">
    <location>
        <begin position="238"/>
        <end position="254"/>
    </location>
</feature>
<feature type="transmembrane region" description="Helical" evidence="1">
    <location>
        <begin position="46"/>
        <end position="66"/>
    </location>
</feature>
<dbReference type="PANTHER" id="PTHR23028:SF53">
    <property type="entry name" value="ACYL_TRANSF_3 DOMAIN-CONTAINING PROTEIN"/>
    <property type="match status" value="1"/>
</dbReference>
<feature type="transmembrane region" description="Helical" evidence="1">
    <location>
        <begin position="87"/>
        <end position="106"/>
    </location>
</feature>
<protein>
    <submittedName>
        <fullName evidence="4">Acyltransferase family protein</fullName>
        <ecNumber evidence="4">2.3.1.-</ecNumber>
    </submittedName>
</protein>
<keyword evidence="4" id="KW-0808">Transferase</keyword>
<keyword evidence="4" id="KW-0012">Acyltransferase</keyword>
<evidence type="ECO:0000313" key="5">
    <source>
        <dbReference type="Proteomes" id="UP001596101"/>
    </source>
</evidence>
<feature type="transmembrane region" description="Helical" evidence="1">
    <location>
        <begin position="204"/>
        <end position="226"/>
    </location>
</feature>
<dbReference type="InterPro" id="IPR002656">
    <property type="entry name" value="Acyl_transf_3_dom"/>
</dbReference>
<dbReference type="GO" id="GO:0016746">
    <property type="term" value="F:acyltransferase activity"/>
    <property type="evidence" value="ECO:0007669"/>
    <property type="project" value="UniProtKB-KW"/>
</dbReference>
<reference evidence="5" key="1">
    <citation type="journal article" date="2019" name="Int. J. Syst. Evol. Microbiol.">
        <title>The Global Catalogue of Microorganisms (GCM) 10K type strain sequencing project: providing services to taxonomists for standard genome sequencing and annotation.</title>
        <authorList>
            <consortium name="The Broad Institute Genomics Platform"/>
            <consortium name="The Broad Institute Genome Sequencing Center for Infectious Disease"/>
            <person name="Wu L."/>
            <person name="Ma J."/>
        </authorList>
    </citation>
    <scope>NUCLEOTIDE SEQUENCE [LARGE SCALE GENOMIC DNA]</scope>
    <source>
        <strain evidence="5">CCUG 43111</strain>
    </source>
</reference>
<feature type="transmembrane region" description="Helical" evidence="1">
    <location>
        <begin position="298"/>
        <end position="314"/>
    </location>
</feature>
<keyword evidence="5" id="KW-1185">Reference proteome</keyword>
<dbReference type="PANTHER" id="PTHR23028">
    <property type="entry name" value="ACETYLTRANSFERASE"/>
    <property type="match status" value="1"/>
</dbReference>
<dbReference type="Pfam" id="PF01757">
    <property type="entry name" value="Acyl_transf_3"/>
    <property type="match status" value="1"/>
</dbReference>
<organism evidence="4 5">
    <name type="scientific">Massilia suwonensis</name>
    <dbReference type="NCBI Taxonomy" id="648895"/>
    <lineage>
        <taxon>Bacteria</taxon>
        <taxon>Pseudomonadati</taxon>
        <taxon>Pseudomonadota</taxon>
        <taxon>Betaproteobacteria</taxon>
        <taxon>Burkholderiales</taxon>
        <taxon>Oxalobacteraceae</taxon>
        <taxon>Telluria group</taxon>
        <taxon>Massilia</taxon>
    </lineage>
</organism>
<evidence type="ECO:0000313" key="4">
    <source>
        <dbReference type="EMBL" id="MFC5480139.1"/>
    </source>
</evidence>